<feature type="transmembrane region" description="Helical" evidence="5">
    <location>
        <begin position="27"/>
        <end position="46"/>
    </location>
</feature>
<dbReference type="InterPro" id="IPR049453">
    <property type="entry name" value="Memb_transporter_dom"/>
</dbReference>
<comment type="subcellular location">
    <subcellularLocation>
        <location evidence="1">Membrane</location>
        <topology evidence="1">Multi-pass membrane protein</topology>
    </subcellularLocation>
</comment>
<evidence type="ECO:0000259" key="6">
    <source>
        <dbReference type="Pfam" id="PF13515"/>
    </source>
</evidence>
<gene>
    <name evidence="7" type="ORF">UFOPK3522_00592</name>
</gene>
<keyword evidence="2 5" id="KW-0812">Transmembrane</keyword>
<feature type="transmembrane region" description="Helical" evidence="5">
    <location>
        <begin position="216"/>
        <end position="237"/>
    </location>
</feature>
<evidence type="ECO:0000256" key="5">
    <source>
        <dbReference type="SAM" id="Phobius"/>
    </source>
</evidence>
<feature type="transmembrane region" description="Helical" evidence="5">
    <location>
        <begin position="99"/>
        <end position="117"/>
    </location>
</feature>
<keyword evidence="3 5" id="KW-1133">Transmembrane helix</keyword>
<feature type="transmembrane region" description="Helical" evidence="5">
    <location>
        <begin position="323"/>
        <end position="342"/>
    </location>
</feature>
<proteinExistence type="predicted"/>
<dbReference type="AlphaFoldDB" id="A0A6J5ZJE4"/>
<feature type="transmembrane region" description="Helical" evidence="5">
    <location>
        <begin position="124"/>
        <end position="143"/>
    </location>
</feature>
<sequence length="357" mass="37603">MDAQDQIEQVEQVADEVFRVGEREIDWGIAFAGMLAVALPLLIGLALGEPTLGLLAALGGLNVALVIPGREVSDRWAWGLLCLIGSVVAVALADITQPNIAACVVVTFVWTGAWSTLRVAGKHGALTGFVLGAVFIITNGLPAQPLGPAVAALAIGGAAGLVLMLIAGGGPAPVQGEATWPGIAVTFRAVWSRLQISPVLRHHALRIGLATAASVLAYRLIDLSYGYWVALTILAILQPDPHASRIRSIQRSTGSFIGILIAAVFVYLSGDPWVLAAAASLMAFALFAMRERSYHWLVMLLTPTALLMVSSVFYSGVGLTEYRVLNTVLGIVIALAASWLLWGNDEIGKPPPPLTPR</sequence>
<evidence type="ECO:0000256" key="4">
    <source>
        <dbReference type="ARBA" id="ARBA00023136"/>
    </source>
</evidence>
<organism evidence="7">
    <name type="scientific">freshwater metagenome</name>
    <dbReference type="NCBI Taxonomy" id="449393"/>
    <lineage>
        <taxon>unclassified sequences</taxon>
        <taxon>metagenomes</taxon>
        <taxon>ecological metagenomes</taxon>
    </lineage>
</organism>
<dbReference type="Pfam" id="PF13515">
    <property type="entry name" value="FUSC_2"/>
    <property type="match status" value="1"/>
</dbReference>
<name>A0A6J5ZJE4_9ZZZZ</name>
<accession>A0A6J5ZJE4</accession>
<dbReference type="EMBL" id="CAESAO010000035">
    <property type="protein sequence ID" value="CAB4341017.1"/>
    <property type="molecule type" value="Genomic_DNA"/>
</dbReference>
<evidence type="ECO:0000313" key="7">
    <source>
        <dbReference type="EMBL" id="CAB4341017.1"/>
    </source>
</evidence>
<dbReference type="GO" id="GO:0016020">
    <property type="term" value="C:membrane"/>
    <property type="evidence" value="ECO:0007669"/>
    <property type="project" value="UniProtKB-SubCell"/>
</dbReference>
<evidence type="ECO:0000256" key="2">
    <source>
        <dbReference type="ARBA" id="ARBA00022692"/>
    </source>
</evidence>
<feature type="transmembrane region" description="Helical" evidence="5">
    <location>
        <begin position="76"/>
        <end position="93"/>
    </location>
</feature>
<reference evidence="7" key="1">
    <citation type="submission" date="2020-05" db="EMBL/GenBank/DDBJ databases">
        <authorList>
            <person name="Chiriac C."/>
            <person name="Salcher M."/>
            <person name="Ghai R."/>
            <person name="Kavagutti S V."/>
        </authorList>
    </citation>
    <scope>NUCLEOTIDE SEQUENCE</scope>
</reference>
<evidence type="ECO:0000256" key="1">
    <source>
        <dbReference type="ARBA" id="ARBA00004141"/>
    </source>
</evidence>
<feature type="transmembrane region" description="Helical" evidence="5">
    <location>
        <begin position="149"/>
        <end position="166"/>
    </location>
</feature>
<keyword evidence="4 5" id="KW-0472">Membrane</keyword>
<feature type="domain" description="Integral membrane bound transporter" evidence="6">
    <location>
        <begin position="215"/>
        <end position="336"/>
    </location>
</feature>
<evidence type="ECO:0000256" key="3">
    <source>
        <dbReference type="ARBA" id="ARBA00022989"/>
    </source>
</evidence>
<feature type="transmembrane region" description="Helical" evidence="5">
    <location>
        <begin position="296"/>
        <end position="317"/>
    </location>
</feature>
<protein>
    <submittedName>
        <fullName evidence="7">Unannotated protein</fullName>
    </submittedName>
</protein>